<organism evidence="1 2">
    <name type="scientific">Tanacetum coccineum</name>
    <dbReference type="NCBI Taxonomy" id="301880"/>
    <lineage>
        <taxon>Eukaryota</taxon>
        <taxon>Viridiplantae</taxon>
        <taxon>Streptophyta</taxon>
        <taxon>Embryophyta</taxon>
        <taxon>Tracheophyta</taxon>
        <taxon>Spermatophyta</taxon>
        <taxon>Magnoliopsida</taxon>
        <taxon>eudicotyledons</taxon>
        <taxon>Gunneridae</taxon>
        <taxon>Pentapetalae</taxon>
        <taxon>asterids</taxon>
        <taxon>campanulids</taxon>
        <taxon>Asterales</taxon>
        <taxon>Asteraceae</taxon>
        <taxon>Asteroideae</taxon>
        <taxon>Anthemideae</taxon>
        <taxon>Anthemidinae</taxon>
        <taxon>Tanacetum</taxon>
    </lineage>
</organism>
<protein>
    <recommendedName>
        <fullName evidence="3">Reverse transcriptase domain-containing protein</fullName>
    </recommendedName>
</protein>
<dbReference type="EMBL" id="BQNB010013054">
    <property type="protein sequence ID" value="GJT11266.1"/>
    <property type="molecule type" value="Genomic_DNA"/>
</dbReference>
<comment type="caution">
    <text evidence="1">The sequence shown here is derived from an EMBL/GenBank/DDBJ whole genome shotgun (WGS) entry which is preliminary data.</text>
</comment>
<name>A0ABQ5BCK6_9ASTR</name>
<evidence type="ECO:0000313" key="2">
    <source>
        <dbReference type="Proteomes" id="UP001151760"/>
    </source>
</evidence>
<evidence type="ECO:0008006" key="3">
    <source>
        <dbReference type="Google" id="ProtNLM"/>
    </source>
</evidence>
<reference evidence="1" key="1">
    <citation type="journal article" date="2022" name="Int. J. Mol. Sci.">
        <title>Draft Genome of Tanacetum Coccineum: Genomic Comparison of Closely Related Tanacetum-Family Plants.</title>
        <authorList>
            <person name="Yamashiro T."/>
            <person name="Shiraishi A."/>
            <person name="Nakayama K."/>
            <person name="Satake H."/>
        </authorList>
    </citation>
    <scope>NUCLEOTIDE SEQUENCE</scope>
</reference>
<reference evidence="1" key="2">
    <citation type="submission" date="2022-01" db="EMBL/GenBank/DDBJ databases">
        <authorList>
            <person name="Yamashiro T."/>
            <person name="Shiraishi A."/>
            <person name="Satake H."/>
            <person name="Nakayama K."/>
        </authorList>
    </citation>
    <scope>NUCLEOTIDE SEQUENCE</scope>
</reference>
<gene>
    <name evidence="1" type="ORF">Tco_0858308</name>
</gene>
<sequence length="134" mass="15739">MDREVKRLRQRCDPIIKVRWNSRRGPEFTWEHEDQFRKKYPHLFTNVAPSSTPTGERGSEGGGTEVLAAEVTMYEGDGMKLVRYYSSLWRTTRSDRTGHGDTFIAFYDEFSVLKKYLDDTKERLSFEMLICRNG</sequence>
<evidence type="ECO:0000313" key="1">
    <source>
        <dbReference type="EMBL" id="GJT11266.1"/>
    </source>
</evidence>
<accession>A0ABQ5BCK6</accession>
<keyword evidence="2" id="KW-1185">Reference proteome</keyword>
<dbReference type="Proteomes" id="UP001151760">
    <property type="component" value="Unassembled WGS sequence"/>
</dbReference>
<proteinExistence type="predicted"/>